<dbReference type="InterPro" id="IPR007487">
    <property type="entry name" value="ABC_transpt-TYRBP-like"/>
</dbReference>
<proteinExistence type="predicted"/>
<organism evidence="2 3">
    <name type="scientific">Salinibacillus aidingensis</name>
    <dbReference type="NCBI Taxonomy" id="237684"/>
    <lineage>
        <taxon>Bacteria</taxon>
        <taxon>Bacillati</taxon>
        <taxon>Bacillota</taxon>
        <taxon>Bacilli</taxon>
        <taxon>Bacillales</taxon>
        <taxon>Bacillaceae</taxon>
        <taxon>Salinibacillus</taxon>
    </lineage>
</organism>
<comment type="caution">
    <text evidence="2">The sequence shown here is derived from an EMBL/GenBank/DDBJ whole genome shotgun (WGS) entry which is preliminary data.</text>
</comment>
<dbReference type="InterPro" id="IPR028082">
    <property type="entry name" value="Peripla_BP_I"/>
</dbReference>
<dbReference type="Proteomes" id="UP001500880">
    <property type="component" value="Unassembled WGS sequence"/>
</dbReference>
<dbReference type="PROSITE" id="PS51257">
    <property type="entry name" value="PROKAR_LIPOPROTEIN"/>
    <property type="match status" value="1"/>
</dbReference>
<dbReference type="PANTHER" id="PTHR35271:SF1">
    <property type="entry name" value="ABC TRANSPORTER, SUBSTRATE-BINDING LIPOPROTEIN"/>
    <property type="match status" value="1"/>
</dbReference>
<keyword evidence="3" id="KW-1185">Reference proteome</keyword>
<protein>
    <submittedName>
        <fullName evidence="2">ABC transporter substrate-binding protein</fullName>
    </submittedName>
</protein>
<dbReference type="PANTHER" id="PTHR35271">
    <property type="entry name" value="ABC TRANSPORTER, SUBSTRATE-BINDING LIPOPROTEIN-RELATED"/>
    <property type="match status" value="1"/>
</dbReference>
<evidence type="ECO:0000313" key="2">
    <source>
        <dbReference type="EMBL" id="GAA0490945.1"/>
    </source>
</evidence>
<reference evidence="3" key="1">
    <citation type="journal article" date="2019" name="Int. J. Syst. Evol. Microbiol.">
        <title>The Global Catalogue of Microorganisms (GCM) 10K type strain sequencing project: providing services to taxonomists for standard genome sequencing and annotation.</title>
        <authorList>
            <consortium name="The Broad Institute Genomics Platform"/>
            <consortium name="The Broad Institute Genome Sequencing Center for Infectious Disease"/>
            <person name="Wu L."/>
            <person name="Ma J."/>
        </authorList>
    </citation>
    <scope>NUCLEOTIDE SEQUENCE [LARGE SCALE GENOMIC DNA]</scope>
    <source>
        <strain evidence="3">JCM 12389</strain>
    </source>
</reference>
<evidence type="ECO:0000313" key="3">
    <source>
        <dbReference type="Proteomes" id="UP001500880"/>
    </source>
</evidence>
<name>A0ABP3L2Q8_9BACI</name>
<dbReference type="SUPFAM" id="SSF53822">
    <property type="entry name" value="Periplasmic binding protein-like I"/>
    <property type="match status" value="1"/>
</dbReference>
<sequence>MKKLGMILLFGLLVFVSACGGGDASSEGDGNASGGSDYTVGIMQHVEHPSLDAATEGFKAALKESDLNVAFEEENAQGDAKNNQSIASKFVGDEVDLIFANATPSAQSAANETSDIPVVFTSVTDPEGAGLVESMESPGGNVTGTSDFNADAIPNTLQLIKDMGYDTVGTIYNGGEQNSVTQVEIMKESADELGVTIEEANAATSADVKQAAESLIGSVDAIYIITDNTVVSALESVIMISQQEKLPLFVGELDSVARGGFAAYGFDYYDIGYNAGQKAIEILQDGKNPGEIPAEYPQNLKLHINEDAAEKMGVEITDELKEQGKIVQTQQE</sequence>
<dbReference type="Gene3D" id="3.40.50.2300">
    <property type="match status" value="2"/>
</dbReference>
<dbReference type="Pfam" id="PF04392">
    <property type="entry name" value="ABC_sub_bind"/>
    <property type="match status" value="1"/>
</dbReference>
<feature type="signal peptide" evidence="1">
    <location>
        <begin position="1"/>
        <end position="20"/>
    </location>
</feature>
<dbReference type="CDD" id="cd06325">
    <property type="entry name" value="PBP1_ABC_unchar_transporter"/>
    <property type="match status" value="1"/>
</dbReference>
<accession>A0ABP3L2Q8</accession>
<evidence type="ECO:0000256" key="1">
    <source>
        <dbReference type="SAM" id="SignalP"/>
    </source>
</evidence>
<feature type="chain" id="PRO_5047121548" evidence="1">
    <location>
        <begin position="21"/>
        <end position="332"/>
    </location>
</feature>
<dbReference type="EMBL" id="BAAADO010000003">
    <property type="protein sequence ID" value="GAA0490945.1"/>
    <property type="molecule type" value="Genomic_DNA"/>
</dbReference>
<gene>
    <name evidence="2" type="ORF">GCM10008986_16240</name>
</gene>
<keyword evidence="1" id="KW-0732">Signal</keyword>